<protein>
    <recommendedName>
        <fullName evidence="3">Protein kinase domain-containing protein</fullName>
    </recommendedName>
</protein>
<comment type="caution">
    <text evidence="1">The sequence shown here is derived from an EMBL/GenBank/DDBJ whole genome shotgun (WGS) entry which is preliminary data.</text>
</comment>
<reference evidence="1" key="2">
    <citation type="submission" date="2020-06" db="EMBL/GenBank/DDBJ databases">
        <title>Helianthus annuus Genome sequencing and assembly Release 2.</title>
        <authorList>
            <person name="Gouzy J."/>
            <person name="Langlade N."/>
            <person name="Munos S."/>
        </authorList>
    </citation>
    <scope>NUCLEOTIDE SEQUENCE</scope>
    <source>
        <tissue evidence="1">Leaves</tissue>
    </source>
</reference>
<evidence type="ECO:0000313" key="1">
    <source>
        <dbReference type="EMBL" id="KAF5760716.1"/>
    </source>
</evidence>
<dbReference type="AlphaFoldDB" id="A0A9K3DUU0"/>
<dbReference type="InterPro" id="IPR011009">
    <property type="entry name" value="Kinase-like_dom_sf"/>
</dbReference>
<organism evidence="1 2">
    <name type="scientific">Helianthus annuus</name>
    <name type="common">Common sunflower</name>
    <dbReference type="NCBI Taxonomy" id="4232"/>
    <lineage>
        <taxon>Eukaryota</taxon>
        <taxon>Viridiplantae</taxon>
        <taxon>Streptophyta</taxon>
        <taxon>Embryophyta</taxon>
        <taxon>Tracheophyta</taxon>
        <taxon>Spermatophyta</taxon>
        <taxon>Magnoliopsida</taxon>
        <taxon>eudicotyledons</taxon>
        <taxon>Gunneridae</taxon>
        <taxon>Pentapetalae</taxon>
        <taxon>asterids</taxon>
        <taxon>campanulids</taxon>
        <taxon>Asterales</taxon>
        <taxon>Asteraceae</taxon>
        <taxon>Asteroideae</taxon>
        <taxon>Heliantheae alliance</taxon>
        <taxon>Heliantheae</taxon>
        <taxon>Helianthus</taxon>
    </lineage>
</organism>
<dbReference type="Proteomes" id="UP000215914">
    <property type="component" value="Unassembled WGS sequence"/>
</dbReference>
<evidence type="ECO:0008006" key="3">
    <source>
        <dbReference type="Google" id="ProtNLM"/>
    </source>
</evidence>
<dbReference type="GO" id="GO:0016740">
    <property type="term" value="F:transferase activity"/>
    <property type="evidence" value="ECO:0007669"/>
    <property type="project" value="UniProtKB-KW"/>
</dbReference>
<dbReference type="SUPFAM" id="SSF56112">
    <property type="entry name" value="Protein kinase-like (PK-like)"/>
    <property type="match status" value="1"/>
</dbReference>
<gene>
    <name evidence="1" type="ORF">HanXRQr2_Chr16g0756701</name>
</gene>
<accession>A0A9K3DUU0</accession>
<dbReference type="EMBL" id="MNCJ02000331">
    <property type="protein sequence ID" value="KAF5760716.1"/>
    <property type="molecule type" value="Genomic_DNA"/>
</dbReference>
<keyword evidence="1" id="KW-0808">Transferase</keyword>
<evidence type="ECO:0000313" key="2">
    <source>
        <dbReference type="Proteomes" id="UP000215914"/>
    </source>
</evidence>
<sequence length="119" mass="13760">MKRDYYCWSKLFNHGGGKVLSVEMVDDYMVDLSKLFLGHRFAHGANSQLYHGSYKDEPVAVKIIQVSGDNENKKLAIRLENQFASEVNLLSRLHHQNVIKVCSMYTYIYTHESVKYNIA</sequence>
<name>A0A9K3DUU0_HELAN</name>
<keyword evidence="2" id="KW-1185">Reference proteome</keyword>
<dbReference type="Gramene" id="mRNA:HanXRQr2_Chr16g0756701">
    <property type="protein sequence ID" value="CDS:HanXRQr2_Chr16g0756701.1"/>
    <property type="gene ID" value="HanXRQr2_Chr16g0756701"/>
</dbReference>
<proteinExistence type="predicted"/>
<reference evidence="1" key="1">
    <citation type="journal article" date="2017" name="Nature">
        <title>The sunflower genome provides insights into oil metabolism, flowering and Asterid evolution.</title>
        <authorList>
            <person name="Badouin H."/>
            <person name="Gouzy J."/>
            <person name="Grassa C.J."/>
            <person name="Murat F."/>
            <person name="Staton S.E."/>
            <person name="Cottret L."/>
            <person name="Lelandais-Briere C."/>
            <person name="Owens G.L."/>
            <person name="Carrere S."/>
            <person name="Mayjonade B."/>
            <person name="Legrand L."/>
            <person name="Gill N."/>
            <person name="Kane N.C."/>
            <person name="Bowers J.E."/>
            <person name="Hubner S."/>
            <person name="Bellec A."/>
            <person name="Berard A."/>
            <person name="Berges H."/>
            <person name="Blanchet N."/>
            <person name="Boniface M.C."/>
            <person name="Brunel D."/>
            <person name="Catrice O."/>
            <person name="Chaidir N."/>
            <person name="Claudel C."/>
            <person name="Donnadieu C."/>
            <person name="Faraut T."/>
            <person name="Fievet G."/>
            <person name="Helmstetter N."/>
            <person name="King M."/>
            <person name="Knapp S.J."/>
            <person name="Lai Z."/>
            <person name="Le Paslier M.C."/>
            <person name="Lippi Y."/>
            <person name="Lorenzon L."/>
            <person name="Mandel J.R."/>
            <person name="Marage G."/>
            <person name="Marchand G."/>
            <person name="Marquand E."/>
            <person name="Bret-Mestries E."/>
            <person name="Morien E."/>
            <person name="Nambeesan S."/>
            <person name="Nguyen T."/>
            <person name="Pegot-Espagnet P."/>
            <person name="Pouilly N."/>
            <person name="Raftis F."/>
            <person name="Sallet E."/>
            <person name="Schiex T."/>
            <person name="Thomas J."/>
            <person name="Vandecasteele C."/>
            <person name="Vares D."/>
            <person name="Vear F."/>
            <person name="Vautrin S."/>
            <person name="Crespi M."/>
            <person name="Mangin B."/>
            <person name="Burke J.M."/>
            <person name="Salse J."/>
            <person name="Munos S."/>
            <person name="Vincourt P."/>
            <person name="Rieseberg L.H."/>
            <person name="Langlade N.B."/>
        </authorList>
    </citation>
    <scope>NUCLEOTIDE SEQUENCE</scope>
    <source>
        <tissue evidence="1">Leaves</tissue>
    </source>
</reference>
<dbReference type="Gene3D" id="3.30.200.20">
    <property type="entry name" value="Phosphorylase Kinase, domain 1"/>
    <property type="match status" value="1"/>
</dbReference>